<dbReference type="EMBL" id="REGN01013300">
    <property type="protein sequence ID" value="RMZ94102.1"/>
    <property type="molecule type" value="Genomic_DNA"/>
</dbReference>
<evidence type="ECO:0000313" key="1">
    <source>
        <dbReference type="EMBL" id="RMZ94102.1"/>
    </source>
</evidence>
<proteinExistence type="predicted"/>
<evidence type="ECO:0000313" key="2">
    <source>
        <dbReference type="Proteomes" id="UP000276133"/>
    </source>
</evidence>
<organism evidence="1 2">
    <name type="scientific">Brachionus plicatilis</name>
    <name type="common">Marine rotifer</name>
    <name type="synonym">Brachionus muelleri</name>
    <dbReference type="NCBI Taxonomy" id="10195"/>
    <lineage>
        <taxon>Eukaryota</taxon>
        <taxon>Metazoa</taxon>
        <taxon>Spiralia</taxon>
        <taxon>Gnathifera</taxon>
        <taxon>Rotifera</taxon>
        <taxon>Eurotatoria</taxon>
        <taxon>Monogononta</taxon>
        <taxon>Pseudotrocha</taxon>
        <taxon>Ploima</taxon>
        <taxon>Brachionidae</taxon>
        <taxon>Brachionus</taxon>
    </lineage>
</organism>
<protein>
    <submittedName>
        <fullName evidence="1">Uncharacterized protein</fullName>
    </submittedName>
</protein>
<name>A0A3M7P4W2_BRAPC</name>
<dbReference type="AlphaFoldDB" id="A0A3M7P4W2"/>
<accession>A0A3M7P4W2</accession>
<keyword evidence="2" id="KW-1185">Reference proteome</keyword>
<sequence>MLKLCFFRLKVFSSLSKSNRSTISSIHEQDILLQQNQLFKKDPEWAKLRNLSLFLVNLLLMD</sequence>
<dbReference type="Proteomes" id="UP000276133">
    <property type="component" value="Unassembled WGS sequence"/>
</dbReference>
<reference evidence="1 2" key="1">
    <citation type="journal article" date="2018" name="Sci. Rep.">
        <title>Genomic signatures of local adaptation to the degree of environmental predictability in rotifers.</title>
        <authorList>
            <person name="Franch-Gras L."/>
            <person name="Hahn C."/>
            <person name="Garcia-Roger E.M."/>
            <person name="Carmona M.J."/>
            <person name="Serra M."/>
            <person name="Gomez A."/>
        </authorList>
    </citation>
    <scope>NUCLEOTIDE SEQUENCE [LARGE SCALE GENOMIC DNA]</scope>
    <source>
        <strain evidence="1">HYR1</strain>
    </source>
</reference>
<gene>
    <name evidence="1" type="ORF">BpHYR1_023431</name>
</gene>
<comment type="caution">
    <text evidence="1">The sequence shown here is derived from an EMBL/GenBank/DDBJ whole genome shotgun (WGS) entry which is preliminary data.</text>
</comment>